<evidence type="ECO:0000313" key="7">
    <source>
        <dbReference type="Proteomes" id="UP001239909"/>
    </source>
</evidence>
<dbReference type="InterPro" id="IPR038601">
    <property type="entry name" value="MttB-like_sf"/>
</dbReference>
<feature type="region of interest" description="Disordered" evidence="5">
    <location>
        <begin position="1"/>
        <end position="29"/>
    </location>
</feature>
<name>A0ABQ6LG79_9RHOB</name>
<dbReference type="Proteomes" id="UP001239909">
    <property type="component" value="Unassembled WGS sequence"/>
</dbReference>
<comment type="similarity">
    <text evidence="1 4">Belongs to the trimethylamine methyltransferase family.</text>
</comment>
<dbReference type="GO" id="GO:0032259">
    <property type="term" value="P:methylation"/>
    <property type="evidence" value="ECO:0007669"/>
    <property type="project" value="UniProtKB-KW"/>
</dbReference>
<evidence type="ECO:0000256" key="4">
    <source>
        <dbReference type="PIRNR" id="PIRNR037567"/>
    </source>
</evidence>
<evidence type="ECO:0000256" key="3">
    <source>
        <dbReference type="ARBA" id="ARBA00022679"/>
    </source>
</evidence>
<dbReference type="GO" id="GO:0008168">
    <property type="term" value="F:methyltransferase activity"/>
    <property type="evidence" value="ECO:0007669"/>
    <property type="project" value="UniProtKB-KW"/>
</dbReference>
<dbReference type="InterPro" id="IPR010426">
    <property type="entry name" value="MTTB_MeTrfase"/>
</dbReference>
<evidence type="ECO:0000256" key="5">
    <source>
        <dbReference type="SAM" id="MobiDB-lite"/>
    </source>
</evidence>
<proteinExistence type="inferred from homology"/>
<organism evidence="6 7">
    <name type="scientific">Paralimibaculum aggregatum</name>
    <dbReference type="NCBI Taxonomy" id="3036245"/>
    <lineage>
        <taxon>Bacteria</taxon>
        <taxon>Pseudomonadati</taxon>
        <taxon>Pseudomonadota</taxon>
        <taxon>Alphaproteobacteria</taxon>
        <taxon>Rhodobacterales</taxon>
        <taxon>Paracoccaceae</taxon>
        <taxon>Paralimibaculum</taxon>
    </lineage>
</organism>
<protein>
    <recommendedName>
        <fullName evidence="4">Methyltransferase</fullName>
        <ecNumber evidence="4">2.1.1.-</ecNumber>
    </recommendedName>
</protein>
<comment type="caution">
    <text evidence="6">The sequence shown here is derived from an EMBL/GenBank/DDBJ whole genome shotgun (WGS) entry which is preliminary data.</text>
</comment>
<dbReference type="Pfam" id="PF06253">
    <property type="entry name" value="MTTB"/>
    <property type="match status" value="1"/>
</dbReference>
<evidence type="ECO:0000256" key="2">
    <source>
        <dbReference type="ARBA" id="ARBA00022603"/>
    </source>
</evidence>
<evidence type="ECO:0000313" key="6">
    <source>
        <dbReference type="EMBL" id="GMG82320.1"/>
    </source>
</evidence>
<keyword evidence="2 6" id="KW-0489">Methyltransferase</keyword>
<gene>
    <name evidence="6" type="ORF">LNKW23_15330</name>
</gene>
<evidence type="ECO:0000256" key="1">
    <source>
        <dbReference type="ARBA" id="ARBA00007137"/>
    </source>
</evidence>
<accession>A0ABQ6LG79</accession>
<keyword evidence="3 4" id="KW-0808">Transferase</keyword>
<sequence>MTDTAEPPPTGGRRAAGRSGGRAARHALRSAPLAEDVRPIRPGLAGGLYSPLTEAGVQRIHAAALEALETIGLADAPPSGVELLTGAGAVLGDDGRLRFPRALVEDMLALAAREVVLCGQDPRHDMTLSPSRVYYGTAGAAVHLVDPVTRTYRDSTLQDLYDAARITELLDNVHFFQRPMVARDVLDPLEMDLNTIYACARGTSKHIGTSFVGPDHMPACFELIHALAGGEAAWRARPFISNSNCFVVPPMKFATESCQVMEAAIRGGMPVLLLSAGQAGATAPASLAGAIVQAVAECLAGIVYVNALAPGHPAVFGTWPFVSDLRTGAMSGGSGEQALLSAGCAQMHRFYGLPGGAAAGIADAKLPDMQAGWEQAISNVMVGLTGLNMVYESVGMHASLLGFCLESLILGDDMLGQCQRCVRGIEVREDDISLDVMRSVCLEGPGHYLGHAQTLGRMQVDYVYPRLGDRTSPKEWLERDRPDLLTRAVATKEEMLAKHFPAHLPREADRAAREAARIHLSEAAVGL</sequence>
<dbReference type="RefSeq" id="WP_285671095.1">
    <property type="nucleotide sequence ID" value="NZ_BSYI01000009.1"/>
</dbReference>
<dbReference type="EMBL" id="BSYI01000009">
    <property type="protein sequence ID" value="GMG82320.1"/>
    <property type="molecule type" value="Genomic_DNA"/>
</dbReference>
<reference evidence="6 7" key="1">
    <citation type="submission" date="2023-04" db="EMBL/GenBank/DDBJ databases">
        <title>Marinoamorphus aggregata gen. nov., sp. Nov., isolate from tissue of brittle star Ophioplocus japonicus.</title>
        <authorList>
            <person name="Kawano K."/>
            <person name="Sawayama S."/>
            <person name="Nakagawa S."/>
        </authorList>
    </citation>
    <scope>NUCLEOTIDE SEQUENCE [LARGE SCALE GENOMIC DNA]</scope>
    <source>
        <strain evidence="6 7">NKW23</strain>
    </source>
</reference>
<keyword evidence="7" id="KW-1185">Reference proteome</keyword>
<dbReference type="EC" id="2.1.1.-" evidence="4"/>
<dbReference type="PIRSF" id="PIRSF037567">
    <property type="entry name" value="MTTB_MeTrfase"/>
    <property type="match status" value="1"/>
</dbReference>
<dbReference type="Gene3D" id="3.20.20.480">
    <property type="entry name" value="Trimethylamine methyltransferase-like"/>
    <property type="match status" value="1"/>
</dbReference>
<feature type="compositionally biased region" description="Pro residues" evidence="5">
    <location>
        <begin position="1"/>
        <end position="10"/>
    </location>
</feature>